<dbReference type="SMART" id="SM00481">
    <property type="entry name" value="POLIIIAc"/>
    <property type="match status" value="1"/>
</dbReference>
<keyword evidence="6 11" id="KW-0540">Nuclease</keyword>
<dbReference type="InterPro" id="IPR036397">
    <property type="entry name" value="RNaseH_sf"/>
</dbReference>
<sequence length="1448" mass="167803">MKHFFNQNNTSLSTSQYNGVICKYLTDKLGIFKPFDFDHLLDVATVEFNYELPNKIYFHINFSAVPKLHIFNCLLNNQSFEHSDGTQIVFSWNTDFLYEQVAISRILEVFLLNQFPQNPFTQRFGNHLVQISHDVITFILENEIAYNGFQIIHRDILKFLKTFFNKNDLKIDLLQEFEELLEPQFIADLPTINHVETKVKPKQTSSSQVKKATIQNEVFWIWQKGVKEVQNKKKATSIKIRNEQQYYTVFIDKKLSDKPLFQKLKINDHIRILDINEIDSKRSRYFDFALVDFEIVTDQNHETRIESRPGEFANLYLHTKSSTYDGLFNYKDFLEVAKKFGHKALAISDWNSVFSYPMVEADVKNSGIKPIYGVEFELLDLPIVLALNANGKQTNFIDATYCVFDIETTGLNALFDDIIEIAVHKFANGTEIDSYQMFVKTDQKLKPFIKDLTNITDELLAEQGVEIKTALQKFVDFVGDDVLIAHNGISFDYRFLNSKLVQHNFAPLSNILIDTLQLSRAFFSEERSHNLGAFCRRLEVTYEELSAHRADYDVKVLKEAYLKLFDYFDKFGINLYDSISQLNEKLQSVSLIKKNFSFTICAYARNQEGIRDIYKLLSTAHIDNFYRTASLTWELINSKRENLIIVNSIDNSDLWEEVLMNEQVAFETKVKNYDYVFIPSPKLFRHEVNRLNYDQKQLEQAIKNFYELTIKNNKKPIGSGAVKYIDTLNEDQYSTIVHAKQIGNVSHRLFSYQKPNNILPDYQFRTSDLLREEFGFLNLNPTAETEFIFKNNQAFVNDVDDDIVIIPKKLSPPNLPETEENFVRVTKENFYKKYGSNPNDFLVKRLDRELNAIIKHNFSIVYWASYLLVKKSNEDGYLVASRGSVGSSLVAYLLNISEVNPLPPHYFCADCQYLEFDHEFGDSGFDLKPKPCPHCQKKMFGDGQNIPFETFMGFNADKIPDIDLNFSGLYQPRAHNFLRELFGHEACFRAGTMSKIADKTAYGLAKNYFEIVDENNLTIGRLDWIVDQITNVRRTSSQHPGGILVIPKELSVYNFSPINYPADDVSSDWKTTHFDYNFLHDCLLKFDVLGHDDPTILRMLQNLTKIDPYSIPNHDPKILQMFSDCRVMGIQPNDILGETTGAFGLPEFGTDFVRGMLKVANPQSFGDLIRISGLSHGTDVWRGNAELLIKKNNLKLSEVINCRDDIMIYLIKKGIDPLVAFNIMEIVRKENRTIPPEMIEILLEHKIPKWYIDSANLIQYMFPKAHAAAYVLMAWRVAFFKLYYPKEYYATYFSIRSDYFDVETLIQNDIALIKAKYLDIRNRMNSKVFAERDTVKNKEKKLLTIYEVAIEMLSRNIQFENIRLMESHSLNFIPLPNENKILIPFIAIDGLGAVLAEKIVSEREIKPFLSKKDLKERTRLSGTLLFVFEKLDIVGELGETNQISIFDV</sequence>
<keyword evidence="3 11" id="KW-0808">Transferase</keyword>
<dbReference type="InterPro" id="IPR003141">
    <property type="entry name" value="Pol/His_phosphatase_N"/>
</dbReference>
<dbReference type="Pfam" id="PF14579">
    <property type="entry name" value="HHH_6"/>
    <property type="match status" value="1"/>
</dbReference>
<dbReference type="InterPro" id="IPR006054">
    <property type="entry name" value="DnaQ"/>
</dbReference>
<keyword evidence="7 11" id="KW-0378">Hydrolase</keyword>
<gene>
    <name evidence="11" type="primary">polC</name>
    <name evidence="14" type="ORF">J2Z62_000635</name>
</gene>
<dbReference type="NCBIfam" id="TIGR01405">
    <property type="entry name" value="polC_Gram_pos"/>
    <property type="match status" value="1"/>
</dbReference>
<dbReference type="Gene3D" id="3.20.20.140">
    <property type="entry name" value="Metal-dependent hydrolases"/>
    <property type="match status" value="1"/>
</dbReference>
<keyword evidence="15" id="KW-1185">Reference proteome</keyword>
<dbReference type="InterPro" id="IPR012337">
    <property type="entry name" value="RNaseH-like_sf"/>
</dbReference>
<dbReference type="SUPFAM" id="SSF53098">
    <property type="entry name" value="Ribonuclease H-like"/>
    <property type="match status" value="1"/>
</dbReference>
<organism evidence="14 15">
    <name type="scientific">Mycoplasmoides fastidiosum</name>
    <dbReference type="NCBI Taxonomy" id="92758"/>
    <lineage>
        <taxon>Bacteria</taxon>
        <taxon>Bacillati</taxon>
        <taxon>Mycoplasmatota</taxon>
        <taxon>Mycoplasmoidales</taxon>
        <taxon>Mycoplasmoidaceae</taxon>
        <taxon>Mycoplasmoides</taxon>
    </lineage>
</organism>
<dbReference type="Pfam" id="PF07733">
    <property type="entry name" value="DNA_pol3_alpha"/>
    <property type="match status" value="2"/>
</dbReference>
<keyword evidence="2 11" id="KW-0963">Cytoplasm</keyword>
<keyword evidence="8 11" id="KW-0269">Exonuclease</keyword>
<dbReference type="InterPro" id="IPR013520">
    <property type="entry name" value="Ribonucl_H"/>
</dbReference>
<keyword evidence="4 11" id="KW-0548">Nucleotidyltransferase</keyword>
<dbReference type="NCBIfam" id="NF001688">
    <property type="entry name" value="PRK00448.1"/>
    <property type="match status" value="1"/>
</dbReference>
<evidence type="ECO:0000259" key="12">
    <source>
        <dbReference type="SMART" id="SM00479"/>
    </source>
</evidence>
<evidence type="ECO:0000256" key="1">
    <source>
        <dbReference type="ARBA" id="ARBA00003452"/>
    </source>
</evidence>
<dbReference type="EC" id="2.7.7.7" evidence="11"/>
<evidence type="ECO:0000259" key="13">
    <source>
        <dbReference type="SMART" id="SM00481"/>
    </source>
</evidence>
<evidence type="ECO:0000313" key="15">
    <source>
        <dbReference type="Proteomes" id="UP001240643"/>
    </source>
</evidence>
<dbReference type="PANTHER" id="PTHR32294:SF5">
    <property type="entry name" value="DNA POLYMERASE III POLC-TYPE"/>
    <property type="match status" value="1"/>
</dbReference>
<dbReference type="HAMAP" id="MF_00356">
    <property type="entry name" value="DNApol_PolC"/>
    <property type="match status" value="1"/>
</dbReference>
<dbReference type="InterPro" id="IPR044923">
    <property type="entry name" value="PolC_middle_finger_sf"/>
</dbReference>
<dbReference type="Gene3D" id="6.10.140.1510">
    <property type="match status" value="1"/>
</dbReference>
<keyword evidence="9 11" id="KW-0239">DNA-directed DNA polymerase</keyword>
<dbReference type="Gene3D" id="1.10.150.870">
    <property type="match status" value="1"/>
</dbReference>
<dbReference type="InterPro" id="IPR029460">
    <property type="entry name" value="DNAPol_HHH"/>
</dbReference>
<dbReference type="CDD" id="cd06127">
    <property type="entry name" value="DEDDh"/>
    <property type="match status" value="1"/>
</dbReference>
<feature type="domain" description="Exonuclease" evidence="12">
    <location>
        <begin position="400"/>
        <end position="570"/>
    </location>
</feature>
<comment type="similarity">
    <text evidence="11">Belongs to the DNA polymerase type-C family. PolC subfamily.</text>
</comment>
<evidence type="ECO:0000256" key="4">
    <source>
        <dbReference type="ARBA" id="ARBA00022695"/>
    </source>
</evidence>
<dbReference type="Pfam" id="PF17657">
    <property type="entry name" value="DNA_pol3_finger"/>
    <property type="match status" value="1"/>
</dbReference>
<dbReference type="Gene3D" id="3.30.1900.20">
    <property type="match status" value="1"/>
</dbReference>
<dbReference type="InterPro" id="IPR011708">
    <property type="entry name" value="DNA_pol3_alpha_NTPase_dom"/>
</dbReference>
<evidence type="ECO:0000256" key="7">
    <source>
        <dbReference type="ARBA" id="ARBA00022801"/>
    </source>
</evidence>
<dbReference type="Pfam" id="PF02811">
    <property type="entry name" value="PHP"/>
    <property type="match status" value="1"/>
</dbReference>
<comment type="subcellular location">
    <subcellularLocation>
        <location evidence="11">Cytoplasm</location>
    </subcellularLocation>
</comment>
<dbReference type="InterPro" id="IPR004805">
    <property type="entry name" value="DnaE2/DnaE/PolC"/>
</dbReference>
<dbReference type="RefSeq" id="WP_256547112.1">
    <property type="nucleotide sequence ID" value="NZ_CP101809.1"/>
</dbReference>
<evidence type="ECO:0000313" key="14">
    <source>
        <dbReference type="EMBL" id="MDQ0514197.1"/>
    </source>
</evidence>
<name>A0ABU0LZR0_9BACT</name>
<dbReference type="InterPro" id="IPR006308">
    <property type="entry name" value="Pol_III_a_PolC-type_gram_pos"/>
</dbReference>
<accession>A0ABU0LZR0</accession>
<evidence type="ECO:0000256" key="10">
    <source>
        <dbReference type="ARBA" id="ARBA00049244"/>
    </source>
</evidence>
<evidence type="ECO:0000256" key="8">
    <source>
        <dbReference type="ARBA" id="ARBA00022839"/>
    </source>
</evidence>
<dbReference type="EMBL" id="JAUSWO010000001">
    <property type="protein sequence ID" value="MDQ0514197.1"/>
    <property type="molecule type" value="Genomic_DNA"/>
</dbReference>
<evidence type="ECO:0000256" key="11">
    <source>
        <dbReference type="HAMAP-Rule" id="MF_00356"/>
    </source>
</evidence>
<protein>
    <recommendedName>
        <fullName evidence="11">DNA polymerase III PolC-type</fullName>
        <shortName evidence="11">PolIII</shortName>
        <ecNumber evidence="11">2.7.7.7</ecNumber>
    </recommendedName>
</protein>
<evidence type="ECO:0000256" key="2">
    <source>
        <dbReference type="ARBA" id="ARBA00022490"/>
    </source>
</evidence>
<evidence type="ECO:0000256" key="5">
    <source>
        <dbReference type="ARBA" id="ARBA00022705"/>
    </source>
</evidence>
<evidence type="ECO:0000256" key="9">
    <source>
        <dbReference type="ARBA" id="ARBA00022932"/>
    </source>
</evidence>
<comment type="caution">
    <text evidence="14">The sequence shown here is derived from an EMBL/GenBank/DDBJ whole genome shotgun (WGS) entry which is preliminary data.</text>
</comment>
<dbReference type="InterPro" id="IPR040982">
    <property type="entry name" value="DNA_pol3_finger"/>
</dbReference>
<dbReference type="SMART" id="SM00479">
    <property type="entry name" value="EXOIII"/>
    <property type="match status" value="1"/>
</dbReference>
<dbReference type="Gene3D" id="3.30.420.10">
    <property type="entry name" value="Ribonuclease H-like superfamily/Ribonuclease H"/>
    <property type="match status" value="1"/>
</dbReference>
<dbReference type="InterPro" id="IPR004013">
    <property type="entry name" value="PHP_dom"/>
</dbReference>
<dbReference type="Pfam" id="PF00929">
    <property type="entry name" value="RNase_T"/>
    <property type="match status" value="1"/>
</dbReference>
<dbReference type="PANTHER" id="PTHR32294">
    <property type="entry name" value="DNA POLYMERASE III SUBUNIT ALPHA"/>
    <property type="match status" value="1"/>
</dbReference>
<dbReference type="InterPro" id="IPR016195">
    <property type="entry name" value="Pol/histidinol_Pase-like"/>
</dbReference>
<keyword evidence="5 11" id="KW-0235">DNA replication</keyword>
<evidence type="ECO:0000256" key="3">
    <source>
        <dbReference type="ARBA" id="ARBA00022679"/>
    </source>
</evidence>
<reference evidence="14" key="1">
    <citation type="submission" date="2023-07" db="EMBL/GenBank/DDBJ databases">
        <title>Genomic Encyclopedia of Type Strains, Phase IV (KMG-IV): sequencing the most valuable type-strain genomes for metagenomic binning, comparative biology and taxonomic classification.</title>
        <authorList>
            <person name="Goeker M."/>
        </authorList>
    </citation>
    <scope>NUCLEOTIDE SEQUENCE [LARGE SCALE GENOMIC DNA]</scope>
    <source>
        <strain evidence="14">DSM 21204</strain>
    </source>
</reference>
<dbReference type="GO" id="GO:0003887">
    <property type="term" value="F:DNA-directed DNA polymerase activity"/>
    <property type="evidence" value="ECO:0007669"/>
    <property type="project" value="UniProtKB-EC"/>
</dbReference>
<dbReference type="NCBIfam" id="TIGR00573">
    <property type="entry name" value="dnaq"/>
    <property type="match status" value="1"/>
</dbReference>
<comment type="function">
    <text evidence="1 11">Required for replicative DNA synthesis. This DNA polymerase also exhibits 3' to 5' exonuclease activity.</text>
</comment>
<dbReference type="Gene3D" id="1.10.150.700">
    <property type="entry name" value="PolC, middle finger domain"/>
    <property type="match status" value="1"/>
</dbReference>
<comment type="catalytic activity">
    <reaction evidence="10 11">
        <text>DNA(n) + a 2'-deoxyribonucleoside 5'-triphosphate = DNA(n+1) + diphosphate</text>
        <dbReference type="Rhea" id="RHEA:22508"/>
        <dbReference type="Rhea" id="RHEA-COMP:17339"/>
        <dbReference type="Rhea" id="RHEA-COMP:17340"/>
        <dbReference type="ChEBI" id="CHEBI:33019"/>
        <dbReference type="ChEBI" id="CHEBI:61560"/>
        <dbReference type="ChEBI" id="CHEBI:173112"/>
        <dbReference type="EC" id="2.7.7.7"/>
    </reaction>
</comment>
<feature type="domain" description="Polymerase/histidinol phosphatase N-terminal" evidence="13">
    <location>
        <begin position="313"/>
        <end position="380"/>
    </location>
</feature>
<dbReference type="Proteomes" id="UP001240643">
    <property type="component" value="Unassembled WGS sequence"/>
</dbReference>
<proteinExistence type="inferred from homology"/>
<evidence type="ECO:0000256" key="6">
    <source>
        <dbReference type="ARBA" id="ARBA00022722"/>
    </source>
</evidence>
<dbReference type="SUPFAM" id="SSF89550">
    <property type="entry name" value="PHP domain-like"/>
    <property type="match status" value="1"/>
</dbReference>